<comment type="caution">
    <text evidence="4">The sequence shown here is derived from an EMBL/GenBank/DDBJ whole genome shotgun (WGS) entry which is preliminary data.</text>
</comment>
<keyword evidence="1" id="KW-0378">Hydrolase</keyword>
<feature type="transmembrane region" description="Helical" evidence="2">
    <location>
        <begin position="53"/>
        <end position="73"/>
    </location>
</feature>
<dbReference type="EMBL" id="JACRSV010000001">
    <property type="protein sequence ID" value="MBC8558853.1"/>
    <property type="molecule type" value="Genomic_DNA"/>
</dbReference>
<dbReference type="InterPro" id="IPR036457">
    <property type="entry name" value="PPM-type-like_dom_sf"/>
</dbReference>
<reference evidence="4" key="1">
    <citation type="submission" date="2020-08" db="EMBL/GenBank/DDBJ databases">
        <title>Genome public.</title>
        <authorList>
            <person name="Liu C."/>
            <person name="Sun Q."/>
        </authorList>
    </citation>
    <scope>NUCLEOTIDE SEQUENCE</scope>
    <source>
        <strain evidence="4">NSJ-33</strain>
    </source>
</reference>
<dbReference type="InterPro" id="IPR001932">
    <property type="entry name" value="PPM-type_phosphatase-like_dom"/>
</dbReference>
<dbReference type="RefSeq" id="WP_249293750.1">
    <property type="nucleotide sequence ID" value="NZ_JACRSV010000001.1"/>
</dbReference>
<dbReference type="InterPro" id="IPR052016">
    <property type="entry name" value="Bact_Sigma-Reg"/>
</dbReference>
<feature type="transmembrane region" description="Helical" evidence="2">
    <location>
        <begin position="79"/>
        <end position="99"/>
    </location>
</feature>
<dbReference type="SUPFAM" id="SSF81606">
    <property type="entry name" value="PP2C-like"/>
    <property type="match status" value="1"/>
</dbReference>
<gene>
    <name evidence="4" type="ORF">H8710_02090</name>
</gene>
<dbReference type="InterPro" id="IPR045768">
    <property type="entry name" value="SpoIIE_N"/>
</dbReference>
<feature type="transmembrane region" description="Helical" evidence="2">
    <location>
        <begin position="133"/>
        <end position="153"/>
    </location>
</feature>
<keyword evidence="5" id="KW-1185">Reference proteome</keyword>
<dbReference type="PANTHER" id="PTHR43156:SF2">
    <property type="entry name" value="STAGE II SPORULATION PROTEIN E"/>
    <property type="match status" value="1"/>
</dbReference>
<keyword evidence="2" id="KW-1133">Transmembrane helix</keyword>
<dbReference type="PANTHER" id="PTHR43156">
    <property type="entry name" value="STAGE II SPORULATION PROTEIN E-RELATED"/>
    <property type="match status" value="1"/>
</dbReference>
<feature type="transmembrane region" description="Helical" evidence="2">
    <location>
        <begin position="106"/>
        <end position="127"/>
    </location>
</feature>
<evidence type="ECO:0000256" key="2">
    <source>
        <dbReference type="SAM" id="Phobius"/>
    </source>
</evidence>
<accession>A0A926I1U3</accession>
<keyword evidence="2" id="KW-0812">Transmembrane</keyword>
<dbReference type="SMART" id="SM00331">
    <property type="entry name" value="PP2C_SIG"/>
    <property type="match status" value="1"/>
</dbReference>
<dbReference type="AlphaFoldDB" id="A0A926I1U3"/>
<proteinExistence type="predicted"/>
<dbReference type="GO" id="GO:0016791">
    <property type="term" value="F:phosphatase activity"/>
    <property type="evidence" value="ECO:0007669"/>
    <property type="project" value="TreeGrafter"/>
</dbReference>
<evidence type="ECO:0000259" key="3">
    <source>
        <dbReference type="SMART" id="SM00331"/>
    </source>
</evidence>
<feature type="domain" description="PPM-type phosphatase" evidence="3">
    <location>
        <begin position="559"/>
        <end position="764"/>
    </location>
</feature>
<feature type="transmembrane region" description="Helical" evidence="2">
    <location>
        <begin position="200"/>
        <end position="229"/>
    </location>
</feature>
<dbReference type="Gene3D" id="3.60.40.10">
    <property type="entry name" value="PPM-type phosphatase domain"/>
    <property type="match status" value="1"/>
</dbReference>
<dbReference type="Proteomes" id="UP000610760">
    <property type="component" value="Unassembled WGS sequence"/>
</dbReference>
<name>A0A926I1U3_9FIRM</name>
<evidence type="ECO:0000313" key="4">
    <source>
        <dbReference type="EMBL" id="MBC8558853.1"/>
    </source>
</evidence>
<keyword evidence="2" id="KW-0472">Membrane</keyword>
<organism evidence="4 5">
    <name type="scientific">Fumia xinanensis</name>
    <dbReference type="NCBI Taxonomy" id="2763659"/>
    <lineage>
        <taxon>Bacteria</taxon>
        <taxon>Bacillati</taxon>
        <taxon>Bacillota</taxon>
        <taxon>Clostridia</taxon>
        <taxon>Eubacteriales</taxon>
        <taxon>Oscillospiraceae</taxon>
        <taxon>Fumia</taxon>
    </lineage>
</organism>
<evidence type="ECO:0000313" key="5">
    <source>
        <dbReference type="Proteomes" id="UP000610760"/>
    </source>
</evidence>
<feature type="transmembrane region" description="Helical" evidence="2">
    <location>
        <begin position="174"/>
        <end position="194"/>
    </location>
</feature>
<feature type="transmembrane region" description="Helical" evidence="2">
    <location>
        <begin position="236"/>
        <end position="257"/>
    </location>
</feature>
<evidence type="ECO:0000256" key="1">
    <source>
        <dbReference type="ARBA" id="ARBA00022801"/>
    </source>
</evidence>
<sequence length="768" mass="82897">MKIPSLAAAKQKLLDESFVQGAKYGFTGIFAFLASNVKLLGSLSPFGVALSMALPAQYSVASIMGALAGYSLFGNFAENLPYLIALLAVMGLKFAIAGIPRLRSNPAVLCTASAAMLAVCLIIRNALFDKGTIDLIFCLCESVLGGALTYFAFHASKIVLGRKKISEGGLIERASLAVVVLVGLLGTCQIEFFVFNLGRILAALALLIIANRRGATAGAVCGLASAAVLALYSPEFAVSGGIFALAAMLSGYFAIFGKLTQTAFFILIHTIGILIVGADSAAITSAFDLLLASALFMAMPQKLLQKVPAPVDANRSKTMQETGRTSMKLQFASKTLDDMQQAVEAVSEKLRQTGVNDISSVYDRTVDQVCRRCGLKMFCWETTYSQTMDAFQKFTPVLKENGKVTKEDLAVHFTTQCAKPEEILRTVNGYYHEYLSKGNAARKVLEAKQVATEQFEGIADMLSEMSEEISEVTLLNPKLTQKARDILIEVGESPNEVYCILDQYDRMRVEIYQENPLKVDARIVTEQLSEALDRQFDFPSVVTVDDMTKISFFEQAQYTLQFGVSQLNSGSNKVSGDCYEYFTDSRGFAHLILSDGMGSGGRAAIDSIMTCNFVLKLLKAGFGFDAALKLINSALLVKAGDESLATLDIGCIDLYTGNAEFLKAGAACSFVTRNGKTVMVDGSSLPMGILQGISYDKRQIKLQDGDLIVMVTDGAISITPEWLQEEITMLAGSPPREIATKLASLARHRGDIPGDDITVLAARMVRVN</sequence>
<dbReference type="Pfam" id="PF07228">
    <property type="entry name" value="SpoIIE"/>
    <property type="match status" value="1"/>
</dbReference>
<feature type="transmembrane region" description="Helical" evidence="2">
    <location>
        <begin position="263"/>
        <end position="296"/>
    </location>
</feature>
<protein>
    <submittedName>
        <fullName evidence="4">SpoIIE family protein phosphatase</fullName>
    </submittedName>
</protein>
<feature type="transmembrane region" description="Helical" evidence="2">
    <location>
        <begin position="24"/>
        <end position="41"/>
    </location>
</feature>
<dbReference type="Pfam" id="PF19732">
    <property type="entry name" value="SpoIIE_N"/>
    <property type="match status" value="1"/>
</dbReference>